<proteinExistence type="predicted"/>
<sequence>MVPIIAYTRARVRGEYKGAARYSETNAASHLTTRVLRAWPENQTTEATPVVVLSVWGNPASRLRWRESANRAEQEDSKSQGFAARNVAEGEASVGCVGSVGDAKDERVGGRVAVDVGGGVGKAVEHDGAGEVAAVDAVGKDKVADVFGAADEGEGMVVKSSGVAPTGTGGVGDGDKDELTQAEVYGAVGVAVDSATAKAVDFAEGTTSVAQVTATDGWPAVYTCARIYRHEYQHEGRRRRRRQCPPNAPSGPYETTIPQKRKVAADHKFCPRAKRRKTGPAADGLPVIDYQTTRPSQKRLRDDNDNTALIGDDMGRQNVAKADKQQRIVDGVGDEKPLPASSKGPGIRLTASVSARALRDERFPKIRCLFKALTQIDPYTHSWLPIEGSASSVKNKKRKADAVENDETVNGGEPKGTGRKMRTSGRRAEAQSTLADPVQMRVFLASVVAKEDVFLTLTWTGHPGW</sequence>
<feature type="region of interest" description="Disordered" evidence="1">
    <location>
        <begin position="394"/>
        <end position="432"/>
    </location>
</feature>
<dbReference type="EMBL" id="KZ997733">
    <property type="protein sequence ID" value="RKO87028.1"/>
    <property type="molecule type" value="Genomic_DNA"/>
</dbReference>
<evidence type="ECO:0000313" key="3">
    <source>
        <dbReference type="Proteomes" id="UP000269721"/>
    </source>
</evidence>
<organism evidence="2 3">
    <name type="scientific">Blyttiomyces helicus</name>
    <dbReference type="NCBI Taxonomy" id="388810"/>
    <lineage>
        <taxon>Eukaryota</taxon>
        <taxon>Fungi</taxon>
        <taxon>Fungi incertae sedis</taxon>
        <taxon>Chytridiomycota</taxon>
        <taxon>Chytridiomycota incertae sedis</taxon>
        <taxon>Chytridiomycetes</taxon>
        <taxon>Chytridiomycetes incertae sedis</taxon>
        <taxon>Blyttiomyces</taxon>
    </lineage>
</organism>
<gene>
    <name evidence="2" type="ORF">BDK51DRAFT_40271</name>
</gene>
<accession>A0A4P9W7L1</accession>
<keyword evidence="3" id="KW-1185">Reference proteome</keyword>
<reference evidence="3" key="1">
    <citation type="journal article" date="2018" name="Nat. Microbiol.">
        <title>Leveraging single-cell genomics to expand the fungal tree of life.</title>
        <authorList>
            <person name="Ahrendt S.R."/>
            <person name="Quandt C.A."/>
            <person name="Ciobanu D."/>
            <person name="Clum A."/>
            <person name="Salamov A."/>
            <person name="Andreopoulos B."/>
            <person name="Cheng J.F."/>
            <person name="Woyke T."/>
            <person name="Pelin A."/>
            <person name="Henrissat B."/>
            <person name="Reynolds N.K."/>
            <person name="Benny G.L."/>
            <person name="Smith M.E."/>
            <person name="James T.Y."/>
            <person name="Grigoriev I.V."/>
        </authorList>
    </citation>
    <scope>NUCLEOTIDE SEQUENCE [LARGE SCALE GENOMIC DNA]</scope>
</reference>
<dbReference type="AlphaFoldDB" id="A0A4P9W7L1"/>
<protein>
    <submittedName>
        <fullName evidence="2">Uncharacterized protein</fullName>
    </submittedName>
</protein>
<dbReference type="Proteomes" id="UP000269721">
    <property type="component" value="Unassembled WGS sequence"/>
</dbReference>
<feature type="region of interest" description="Disordered" evidence="1">
    <location>
        <begin position="233"/>
        <end position="256"/>
    </location>
</feature>
<name>A0A4P9W7L1_9FUNG</name>
<evidence type="ECO:0000313" key="2">
    <source>
        <dbReference type="EMBL" id="RKO87028.1"/>
    </source>
</evidence>
<evidence type="ECO:0000256" key="1">
    <source>
        <dbReference type="SAM" id="MobiDB-lite"/>
    </source>
</evidence>